<gene>
    <name evidence="1" type="ORF">E5329_20655</name>
</gene>
<dbReference type="Proteomes" id="UP000304953">
    <property type="component" value="Unassembled WGS sequence"/>
</dbReference>
<organism evidence="1 2">
    <name type="scientific">Petralouisia muris</name>
    <dbReference type="NCBI Taxonomy" id="3032872"/>
    <lineage>
        <taxon>Bacteria</taxon>
        <taxon>Bacillati</taxon>
        <taxon>Bacillota</taxon>
        <taxon>Clostridia</taxon>
        <taxon>Lachnospirales</taxon>
        <taxon>Lachnospiraceae</taxon>
        <taxon>Petralouisia</taxon>
    </lineage>
</organism>
<keyword evidence="2" id="KW-1185">Reference proteome</keyword>
<evidence type="ECO:0000313" key="2">
    <source>
        <dbReference type="Proteomes" id="UP000304953"/>
    </source>
</evidence>
<protein>
    <submittedName>
        <fullName evidence="1">MATE family efflux transporter</fullName>
    </submittedName>
</protein>
<evidence type="ECO:0000313" key="1">
    <source>
        <dbReference type="EMBL" id="TGY91546.1"/>
    </source>
</evidence>
<dbReference type="EMBL" id="SRYA01000054">
    <property type="protein sequence ID" value="TGY91546.1"/>
    <property type="molecule type" value="Genomic_DNA"/>
</dbReference>
<name>A0AC61RS82_9FIRM</name>
<accession>A0AC61RS82</accession>
<sequence>MEKKQTFERAVLKIALPVTLQSLLQSSFSVIDQVMIGRLGSGSIAGIGLGGKFASLYSVVLAAVASAAGIMISQYFGRKDEKSAGRSFLLNLALSVALAAGFFLLCIVFPEHIMAVYTKEEGTKELAASYLRILAVSFLPMAVSSMLTTMLRCMEAAAFPLYASIFALVWNTGLNYLLIFGKWGFPRMGVAGAALASVIAQLISCIVIFLFFLHNKKKRGMKLLVCQENKTDHCQEISEQGVERHPSGRAGEFRRQYLEILCPLLVCEFLWSLGENVYTAIYGNIGTDACAAMTMTIPVQTIVIGALSGLAQASGILIGKSLGAEKFGQAYEESKKLMKYGLAASVMLSLALTAVSPFYVKIYCVEPQVQEITRRLLLAIAVIAPVKVLNMILGGGILRSGGKTKYAMWIDLTGTWIFGVPLGILAAFVWKLPVAPVYFILSLEECVRLGISFVIFRKKIWMESIQ</sequence>
<reference evidence="1" key="1">
    <citation type="submission" date="2019-04" db="EMBL/GenBank/DDBJ databases">
        <title>Microbes associate with the intestines of laboratory mice.</title>
        <authorList>
            <person name="Navarre W."/>
            <person name="Wong E."/>
            <person name="Huang K."/>
            <person name="Tropini C."/>
            <person name="Ng K."/>
            <person name="Yu B."/>
        </authorList>
    </citation>
    <scope>NUCLEOTIDE SEQUENCE</scope>
    <source>
        <strain evidence="1">NM01_1-7b</strain>
    </source>
</reference>
<comment type="caution">
    <text evidence="1">The sequence shown here is derived from an EMBL/GenBank/DDBJ whole genome shotgun (WGS) entry which is preliminary data.</text>
</comment>
<proteinExistence type="predicted"/>